<dbReference type="EMBL" id="JARKIE010000133">
    <property type="protein sequence ID" value="KAJ7678625.1"/>
    <property type="molecule type" value="Genomic_DNA"/>
</dbReference>
<organism evidence="1 2">
    <name type="scientific">Mycena rosella</name>
    <name type="common">Pink bonnet</name>
    <name type="synonym">Agaricus rosellus</name>
    <dbReference type="NCBI Taxonomy" id="1033263"/>
    <lineage>
        <taxon>Eukaryota</taxon>
        <taxon>Fungi</taxon>
        <taxon>Dikarya</taxon>
        <taxon>Basidiomycota</taxon>
        <taxon>Agaricomycotina</taxon>
        <taxon>Agaricomycetes</taxon>
        <taxon>Agaricomycetidae</taxon>
        <taxon>Agaricales</taxon>
        <taxon>Marasmiineae</taxon>
        <taxon>Mycenaceae</taxon>
        <taxon>Mycena</taxon>
    </lineage>
</organism>
<comment type="caution">
    <text evidence="1">The sequence shown here is derived from an EMBL/GenBank/DDBJ whole genome shotgun (WGS) entry which is preliminary data.</text>
</comment>
<reference evidence="1" key="1">
    <citation type="submission" date="2023-03" db="EMBL/GenBank/DDBJ databases">
        <title>Massive genome expansion in bonnet fungi (Mycena s.s.) driven by repeated elements and novel gene families across ecological guilds.</title>
        <authorList>
            <consortium name="Lawrence Berkeley National Laboratory"/>
            <person name="Harder C.B."/>
            <person name="Miyauchi S."/>
            <person name="Viragh M."/>
            <person name="Kuo A."/>
            <person name="Thoen E."/>
            <person name="Andreopoulos B."/>
            <person name="Lu D."/>
            <person name="Skrede I."/>
            <person name="Drula E."/>
            <person name="Henrissat B."/>
            <person name="Morin E."/>
            <person name="Kohler A."/>
            <person name="Barry K."/>
            <person name="LaButti K."/>
            <person name="Morin E."/>
            <person name="Salamov A."/>
            <person name="Lipzen A."/>
            <person name="Mereny Z."/>
            <person name="Hegedus B."/>
            <person name="Baldrian P."/>
            <person name="Stursova M."/>
            <person name="Weitz H."/>
            <person name="Taylor A."/>
            <person name="Grigoriev I.V."/>
            <person name="Nagy L.G."/>
            <person name="Martin F."/>
            <person name="Kauserud H."/>
        </authorList>
    </citation>
    <scope>NUCLEOTIDE SEQUENCE</scope>
    <source>
        <strain evidence="1">CBHHK067</strain>
    </source>
</reference>
<accession>A0AAD7D4Q6</accession>
<dbReference type="AlphaFoldDB" id="A0AAD7D4Q6"/>
<sequence length="429" mass="48199">MNGRSAELMSECLERNSPCGDLAASHRSTGVFFPNSQDFVVSGGEFTNVTKIYTSSAPPRPFSDDPAGGFGLAGEIDGGTVEIRRRRGHARRIYSARIDGRSSNMTVAVYQENSAEEAWLHELERYSRFATSNGLYATVFHDELMPLNETLKLYRHWPISTVYLLGIFAMDVTDAEDYVESVTGEWLDLDSTLWIRASTGRLCVELTPSGEYYTPLLSAVWAERLPVSLLSHGESMTISALTLGQYQSICSSYLELGQSVPIHPDETVKMGTIISTSGNHWRLKNLAVVAWTADPLLDDSGWTLNVRSDAKLPKPLVMGNGWTLFTSAQIAKNASLHRTIDSNHIFTRLNITSEYEHYRIGDGMWFRRPELLAYWALDPSGMDRLRPAEAVHLGFPELILSADWKKCLLLAEVASIRYRWRRRAKVYRC</sequence>
<proteinExistence type="predicted"/>
<name>A0AAD7D4Q6_MYCRO</name>
<protein>
    <submittedName>
        <fullName evidence="1">Uncharacterized protein</fullName>
    </submittedName>
</protein>
<evidence type="ECO:0000313" key="1">
    <source>
        <dbReference type="EMBL" id="KAJ7678625.1"/>
    </source>
</evidence>
<gene>
    <name evidence="1" type="ORF">B0H17DRAFT_1078258</name>
</gene>
<keyword evidence="2" id="KW-1185">Reference proteome</keyword>
<evidence type="ECO:0000313" key="2">
    <source>
        <dbReference type="Proteomes" id="UP001221757"/>
    </source>
</evidence>
<dbReference type="Proteomes" id="UP001221757">
    <property type="component" value="Unassembled WGS sequence"/>
</dbReference>